<dbReference type="GO" id="GO:0003682">
    <property type="term" value="F:chromatin binding"/>
    <property type="evidence" value="ECO:0007669"/>
    <property type="project" value="TreeGrafter"/>
</dbReference>
<dbReference type="OrthoDB" id="362021at2759"/>
<feature type="compositionally biased region" description="Basic and acidic residues" evidence="12">
    <location>
        <begin position="25"/>
        <end position="34"/>
    </location>
</feature>
<dbReference type="Pfam" id="PF05786">
    <property type="entry name" value="Cnd2"/>
    <property type="match status" value="1"/>
</dbReference>
<evidence type="ECO:0000256" key="3">
    <source>
        <dbReference type="ARBA" id="ARBA00009471"/>
    </source>
</evidence>
<gene>
    <name evidence="13" type="ORF">SPHA_45699</name>
</gene>
<evidence type="ECO:0000256" key="5">
    <source>
        <dbReference type="ARBA" id="ARBA00022454"/>
    </source>
</evidence>
<comment type="caution">
    <text evidence="13">The sequence shown here is derived from an EMBL/GenBank/DDBJ whole genome shotgun (WGS) entry which is preliminary data.</text>
</comment>
<evidence type="ECO:0000313" key="14">
    <source>
        <dbReference type="Proteomes" id="UP000597762"/>
    </source>
</evidence>
<comment type="function">
    <text evidence="11">Regulatory subunit of the condensin complex, a complex required for conversion of interphase chromatin into mitotic-like condense chromosomes.</text>
</comment>
<dbReference type="AlphaFoldDB" id="A0A812D457"/>
<keyword evidence="7 11" id="KW-0132">Cell division</keyword>
<organism evidence="13 14">
    <name type="scientific">Acanthosepion pharaonis</name>
    <name type="common">Pharaoh cuttlefish</name>
    <name type="synonym">Sepia pharaonis</name>
    <dbReference type="NCBI Taxonomy" id="158019"/>
    <lineage>
        <taxon>Eukaryota</taxon>
        <taxon>Metazoa</taxon>
        <taxon>Spiralia</taxon>
        <taxon>Lophotrochozoa</taxon>
        <taxon>Mollusca</taxon>
        <taxon>Cephalopoda</taxon>
        <taxon>Coleoidea</taxon>
        <taxon>Decapodiformes</taxon>
        <taxon>Sepiida</taxon>
        <taxon>Sepiina</taxon>
        <taxon>Sepiidae</taxon>
        <taxon>Acanthosepion</taxon>
    </lineage>
</organism>
<reference evidence="13" key="1">
    <citation type="submission" date="2021-01" db="EMBL/GenBank/DDBJ databases">
        <authorList>
            <person name="Li R."/>
            <person name="Bekaert M."/>
        </authorList>
    </citation>
    <scope>NUCLEOTIDE SEQUENCE</scope>
    <source>
        <strain evidence="13">Farmed</strain>
    </source>
</reference>
<sequence>MAFPSPCGSGSGRRLSIGTPKSLAKKNDAEEIRERRKSKLFELQNKHLSSPLTPSKGSPRNLSSNPLRGLSTTQLSDHYANCVKLNAENKINTKNAFGLHLIDYMTDLLKGKKLGDFQVAGTTLDASAKIYASRVDAIHSETYKVLGTLSRGNKKKNKEDNTEVNDDEDSGVDNEDNEDMPANKVKKTKKIHRNKFIEKNLKNINLDTFELEYEMDPLFKSLTTAFAEGLSSGLLLSALSCYTDSSELVLDSTTIIDDIESQPVSKTNKDPVGMSDIKDFLEKENFYKSEICPSFSNFKFNNWNEADETMQAKDKVNSNYAFDMEAEAEDIPNDDMEDYGCEDANFDDGGADEDEEIVDLVGNNAEIPEKANIASISDGDQLLKTTLSSISNARSMVDFLASAPSEYSFFNKKLLQTWKGPSHWKIHPMARNTASCKPSQAKTSVKKVKFQLDFEQEKDFQSDFKKARNCVLTKKRLEVMETTSLLLPKMLNYQPQALFGCFWKPSIMVRRQATLATTDDDLVVGYDYDNDNDKQNFCPDFNQDYDDNDDNSEDLFGFSCATSNASQQSDIISMSGETEDPTKISMLTGDGLVAQPQKVEKINISYAKTAKKVDVRRLKQSLWKLMTHTVPEENKENQDQNAEQSKEESTEDATLMKTSVLFSDLVKQLPNHVPSFMAKNISVPIAFVCMLHLANEKSLKLNRLDLNDIEISQPVTS</sequence>
<evidence type="ECO:0000256" key="7">
    <source>
        <dbReference type="ARBA" id="ARBA00022618"/>
    </source>
</evidence>
<evidence type="ECO:0000256" key="8">
    <source>
        <dbReference type="ARBA" id="ARBA00022776"/>
    </source>
</evidence>
<proteinExistence type="inferred from homology"/>
<evidence type="ECO:0000256" key="12">
    <source>
        <dbReference type="SAM" id="MobiDB-lite"/>
    </source>
</evidence>
<dbReference type="GO" id="GO:0005737">
    <property type="term" value="C:cytoplasm"/>
    <property type="evidence" value="ECO:0007669"/>
    <property type="project" value="UniProtKB-SubCell"/>
</dbReference>
<feature type="compositionally biased region" description="Basic and acidic residues" evidence="12">
    <location>
        <begin position="630"/>
        <end position="648"/>
    </location>
</feature>
<dbReference type="InterPro" id="IPR022816">
    <property type="entry name" value="Condensin_barren_su2"/>
</dbReference>
<keyword evidence="5" id="KW-0158">Chromosome</keyword>
<protein>
    <recommendedName>
        <fullName evidence="4 11">Condensin complex subunit 2</fullName>
    </recommendedName>
</protein>
<dbReference type="GO" id="GO:0051301">
    <property type="term" value="P:cell division"/>
    <property type="evidence" value="ECO:0007669"/>
    <property type="project" value="UniProtKB-KW"/>
</dbReference>
<feature type="region of interest" description="Disordered" evidence="12">
    <location>
        <begin position="1"/>
        <end position="70"/>
    </location>
</feature>
<dbReference type="PANTHER" id="PTHR13108:SF9">
    <property type="entry name" value="CONDENSIN COMPLEX SUBUNIT 2"/>
    <property type="match status" value="1"/>
</dbReference>
<comment type="similarity">
    <text evidence="3 11">Belongs to the CND2 (condensin subunit 2) family.</text>
</comment>
<dbReference type="PIRSF" id="PIRSF017126">
    <property type="entry name" value="Condensin_H"/>
    <property type="match status" value="1"/>
</dbReference>
<evidence type="ECO:0000313" key="13">
    <source>
        <dbReference type="EMBL" id="CAE1285954.1"/>
    </source>
</evidence>
<keyword evidence="9 11" id="KW-0226">DNA condensation</keyword>
<evidence type="ECO:0000256" key="9">
    <source>
        <dbReference type="ARBA" id="ARBA00023067"/>
    </source>
</evidence>
<dbReference type="PANTHER" id="PTHR13108">
    <property type="entry name" value="CONDENSIN COMPLEX SUBUNIT 2"/>
    <property type="match status" value="1"/>
</dbReference>
<evidence type="ECO:0000256" key="10">
    <source>
        <dbReference type="ARBA" id="ARBA00023306"/>
    </source>
</evidence>
<dbReference type="GO" id="GO:0000796">
    <property type="term" value="C:condensin complex"/>
    <property type="evidence" value="ECO:0007669"/>
    <property type="project" value="InterPro"/>
</dbReference>
<feature type="region of interest" description="Disordered" evidence="12">
    <location>
        <begin position="152"/>
        <end position="186"/>
    </location>
</feature>
<keyword evidence="6" id="KW-0963">Cytoplasm</keyword>
<evidence type="ECO:0000256" key="6">
    <source>
        <dbReference type="ARBA" id="ARBA00022490"/>
    </source>
</evidence>
<evidence type="ECO:0000256" key="2">
    <source>
        <dbReference type="ARBA" id="ARBA00004496"/>
    </source>
</evidence>
<feature type="compositionally biased region" description="Acidic residues" evidence="12">
    <location>
        <begin position="162"/>
        <end position="179"/>
    </location>
</feature>
<accession>A0A812D457</accession>
<dbReference type="EMBL" id="CAHIKZ030002368">
    <property type="protein sequence ID" value="CAE1285954.1"/>
    <property type="molecule type" value="Genomic_DNA"/>
</dbReference>
<evidence type="ECO:0000256" key="1">
    <source>
        <dbReference type="ARBA" id="ARBA00004286"/>
    </source>
</evidence>
<keyword evidence="8 11" id="KW-0498">Mitosis</keyword>
<name>A0A812D457_ACAPH</name>
<keyword evidence="14" id="KW-1185">Reference proteome</keyword>
<dbReference type="GO" id="GO:0007076">
    <property type="term" value="P:mitotic chromosome condensation"/>
    <property type="evidence" value="ECO:0007669"/>
    <property type="project" value="InterPro"/>
</dbReference>
<evidence type="ECO:0000256" key="4">
    <source>
        <dbReference type="ARBA" id="ARBA00016065"/>
    </source>
</evidence>
<feature type="region of interest" description="Disordered" evidence="12">
    <location>
        <begin position="629"/>
        <end position="652"/>
    </location>
</feature>
<keyword evidence="10 11" id="KW-0131">Cell cycle</keyword>
<comment type="subcellular location">
    <subcellularLocation>
        <location evidence="1">Chromosome</location>
    </subcellularLocation>
    <subcellularLocation>
        <location evidence="2">Cytoplasm</location>
    </subcellularLocation>
</comment>
<dbReference type="Proteomes" id="UP000597762">
    <property type="component" value="Unassembled WGS sequence"/>
</dbReference>
<feature type="compositionally biased region" description="Polar residues" evidence="12">
    <location>
        <begin position="46"/>
        <end position="70"/>
    </location>
</feature>
<evidence type="ECO:0000256" key="11">
    <source>
        <dbReference type="PIRNR" id="PIRNR017126"/>
    </source>
</evidence>